<name>G2JAD0_9BURK</name>
<dbReference type="PANTHER" id="PTHR38099">
    <property type="entry name" value="LARGE RIBOSOMAL RNA SUBUNIT ACCUMULATION PROTEIN YCED"/>
    <property type="match status" value="1"/>
</dbReference>
<organism evidence="6 7">
    <name type="scientific">Candidatus Glomeribacter gigasporarum BEG34</name>
    <dbReference type="NCBI Taxonomy" id="1070319"/>
    <lineage>
        <taxon>Bacteria</taxon>
        <taxon>Pseudomonadati</taxon>
        <taxon>Pseudomonadota</taxon>
        <taxon>Betaproteobacteria</taxon>
        <taxon>Burkholderiales</taxon>
        <taxon>Burkholderiaceae</taxon>
        <taxon>Candidatus Glomeribacter</taxon>
    </lineage>
</organism>
<accession>G2JAD0</accession>
<evidence type="ECO:0000256" key="4">
    <source>
        <dbReference type="ARBA" id="ARBA00022517"/>
    </source>
</evidence>
<dbReference type="eggNOG" id="COG1399">
    <property type="taxonomic scope" value="Bacteria"/>
</dbReference>
<proteinExistence type="inferred from homology"/>
<dbReference type="GO" id="GO:0005829">
    <property type="term" value="C:cytosol"/>
    <property type="evidence" value="ECO:0007669"/>
    <property type="project" value="TreeGrafter"/>
</dbReference>
<dbReference type="EMBL" id="CAFB01000046">
    <property type="protein sequence ID" value="CCD29731.1"/>
    <property type="molecule type" value="Genomic_DNA"/>
</dbReference>
<keyword evidence="4" id="KW-0690">Ribosome biogenesis</keyword>
<comment type="function">
    <text evidence="1">Plays a role in synthesis, processing and/or stability of 23S rRNA.</text>
</comment>
<protein>
    <recommendedName>
        <fullName evidence="3">Large ribosomal RNA subunit accumulation protein YceD</fullName>
    </recommendedName>
    <alternativeName>
        <fullName evidence="5">23S rRNA accumulation protein YceD</fullName>
    </alternativeName>
</protein>
<evidence type="ECO:0000256" key="2">
    <source>
        <dbReference type="ARBA" id="ARBA00010740"/>
    </source>
</evidence>
<dbReference type="GO" id="GO:0042254">
    <property type="term" value="P:ribosome biogenesis"/>
    <property type="evidence" value="ECO:0007669"/>
    <property type="project" value="UniProtKB-KW"/>
</dbReference>
<reference evidence="6 7" key="1">
    <citation type="submission" date="2011-08" db="EMBL/GenBank/DDBJ databases">
        <title>The genome of the obligate endobacterium of an arbuscular mycorrhizal fungus reveals an interphylum network of nutritional interactions.</title>
        <authorList>
            <person name="Ghignone S."/>
            <person name="Salvioli A."/>
            <person name="Anca I."/>
            <person name="Lumini E."/>
            <person name="Ortu G."/>
            <person name="Petiti L."/>
            <person name="Cruveiller S."/>
            <person name="Bianciotto V."/>
            <person name="Piffanelli P."/>
            <person name="Lanfranco L."/>
            <person name="Bonfante P."/>
        </authorList>
    </citation>
    <scope>NUCLEOTIDE SEQUENCE [LARGE SCALE GENOMIC DNA]</scope>
    <source>
        <strain evidence="6 7">BEG34</strain>
    </source>
</reference>
<dbReference type="PANTHER" id="PTHR38099:SF1">
    <property type="entry name" value="LARGE RIBOSOMAL RNA SUBUNIT ACCUMULATION PROTEIN YCED"/>
    <property type="match status" value="1"/>
</dbReference>
<keyword evidence="7" id="KW-1185">Reference proteome</keyword>
<evidence type="ECO:0000313" key="6">
    <source>
        <dbReference type="EMBL" id="CCD29731.1"/>
    </source>
</evidence>
<comment type="similarity">
    <text evidence="2">Belongs to the DUF177 domain family.</text>
</comment>
<dbReference type="InterPro" id="IPR039255">
    <property type="entry name" value="YceD_bac"/>
</dbReference>
<dbReference type="Pfam" id="PF02620">
    <property type="entry name" value="YceD"/>
    <property type="match status" value="1"/>
</dbReference>
<evidence type="ECO:0000256" key="3">
    <source>
        <dbReference type="ARBA" id="ARBA00015716"/>
    </source>
</evidence>
<dbReference type="InterPro" id="IPR003772">
    <property type="entry name" value="YceD"/>
</dbReference>
<gene>
    <name evidence="6" type="ORF">CAGGBEG34_290024</name>
</gene>
<sequence>MTLLPRLLQAVLPLPENIPAFRWTAAGEMRTESAPAGDTVHAPYLKLTLSGALQLECQRCLAPYLHSLSIQMLYRIVETEQQADAAPLDNDQIEIIVGTRAFDLLDLMDQELYLALPSAPKHPVCPALPDALRISRLPHRSPFAMLAALKQHDR</sequence>
<dbReference type="Proteomes" id="UP000054051">
    <property type="component" value="Unassembled WGS sequence"/>
</dbReference>
<dbReference type="AlphaFoldDB" id="G2JAD0"/>
<evidence type="ECO:0000256" key="5">
    <source>
        <dbReference type="ARBA" id="ARBA00031841"/>
    </source>
</evidence>
<dbReference type="STRING" id="1070319.CAGGBEG34_290024"/>
<evidence type="ECO:0000256" key="1">
    <source>
        <dbReference type="ARBA" id="ARBA00002868"/>
    </source>
</evidence>
<comment type="caution">
    <text evidence="6">The sequence shown here is derived from an EMBL/GenBank/DDBJ whole genome shotgun (WGS) entry which is preliminary data.</text>
</comment>
<evidence type="ECO:0000313" key="7">
    <source>
        <dbReference type="Proteomes" id="UP000054051"/>
    </source>
</evidence>